<feature type="transmembrane region" description="Helical" evidence="1">
    <location>
        <begin position="378"/>
        <end position="395"/>
    </location>
</feature>
<keyword evidence="1" id="KW-0812">Transmembrane</keyword>
<reference evidence="2 3" key="1">
    <citation type="journal article" date="2015" name="Nat. Commun.">
        <title>Genomic and transcriptomic evidence for scavenging of diverse organic compounds by widespread deep-sea archaea.</title>
        <authorList>
            <person name="Li M."/>
            <person name="Baker B.J."/>
            <person name="Anantharaman K."/>
            <person name="Jain S."/>
            <person name="Breier J.A."/>
            <person name="Dick G.J."/>
        </authorList>
    </citation>
    <scope>NUCLEOTIDE SEQUENCE [LARGE SCALE GENOMIC DNA]</scope>
    <source>
        <strain evidence="2">Cayman_51_deep</strain>
    </source>
</reference>
<evidence type="ECO:0000313" key="3">
    <source>
        <dbReference type="Proteomes" id="UP000248161"/>
    </source>
</evidence>
<proteinExistence type="predicted"/>
<dbReference type="InterPro" id="IPR036249">
    <property type="entry name" value="Thioredoxin-like_sf"/>
</dbReference>
<feature type="transmembrane region" description="Helical" evidence="1">
    <location>
        <begin position="553"/>
        <end position="573"/>
    </location>
</feature>
<name>A0A2V3HPP6_9ARCH</name>
<evidence type="ECO:0000256" key="1">
    <source>
        <dbReference type="SAM" id="Phobius"/>
    </source>
</evidence>
<dbReference type="SUPFAM" id="SSF52833">
    <property type="entry name" value="Thioredoxin-like"/>
    <property type="match status" value="1"/>
</dbReference>
<dbReference type="Gene3D" id="3.40.30.10">
    <property type="entry name" value="Glutaredoxin"/>
    <property type="match status" value="1"/>
</dbReference>
<feature type="transmembrane region" description="Helical" evidence="1">
    <location>
        <begin position="613"/>
        <end position="634"/>
    </location>
</feature>
<dbReference type="Proteomes" id="UP000248161">
    <property type="component" value="Unassembled WGS sequence"/>
</dbReference>
<accession>A0A2V3HPP6</accession>
<sequence>MAEGFSTPRTSVLTLMLMLLMAVTASSITYAQDADDSAGPGITWDMPEHHMLYLKGTEAAPFLDRNWTTNTGEPLGKAEFTKTSSALSPTLLDIQSAPLAESFHFEGNITVRLFASLESSNDGCRFTNIVPGSPAGAETQFEVTLSLGSTTVLSQAPTNAVVMEESYLSAHVFTVQAIDVNATMSQGDLVSLRVDAQHNCFLTGVLWWGTYDATSGIILNGDVVDPLLDYSIDSNRMVRVEFTPISPWGPDDFHQQVLEIVGPMDWDGMLHGFGKEDQRLEHFEAPHGTRVGEANRTILTWSSENPLQPGRYMVDACFTVTDQDPGQLCDVIAVLRFEVPEDPRPMVVAMWAAVIVPLGMIVWIGASMREAMLPIQTYGVILLLALAALGPALHLPDIDANAPRSDGAAPSFALLSHGGGDLVKLSDLLSDSDAVVVGLFRTSSPNAERQHKDFEGAAIMIDADIAFVQIATGEGVQSVDLDTYALSLNELWPLLMDEADASVGEAFPSGATDAVIVIDSAGFITHWQPGTMSALEIEKAVSSASKGSGNNPLALFSMILSTAVLPLVVLAMPREREIVLPEGPLFPAAGSLMTAAAAALGFGMWALPVALMAALGLGSVWIWIELLLAAVLVYHGLSVLLRGRIAEVETLATKAYSRLPAGYRAWRDSASFSEDVYLGLWLAWLLWLRNPSMIPQGVGAVARSDLIGIPLSILAMLGFLFAAGIIVILARSLAMAPGGVSRVFGWLSVGMRPRAWGLASATLGAWVFLSLLVGPVLGSL</sequence>
<feature type="transmembrane region" description="Helical" evidence="1">
    <location>
        <begin position="346"/>
        <end position="366"/>
    </location>
</feature>
<feature type="transmembrane region" description="Helical" evidence="1">
    <location>
        <begin position="585"/>
        <end position="607"/>
    </location>
</feature>
<keyword evidence="1" id="KW-0472">Membrane</keyword>
<protein>
    <recommendedName>
        <fullName evidence="4">Thioredoxin domain-containing protein</fullName>
    </recommendedName>
</protein>
<gene>
    <name evidence="2" type="ORF">CXX69_05770</name>
</gene>
<organism evidence="2 3">
    <name type="scientific">Candidatus Thalassarchaeum betae</name>
    <dbReference type="NCBI Taxonomy" id="2599289"/>
    <lineage>
        <taxon>Archaea</taxon>
        <taxon>Methanobacteriati</taxon>
        <taxon>Thermoplasmatota</taxon>
        <taxon>Candidatus Poseidoniia</taxon>
        <taxon>Candidatus Poseidoniales</taxon>
        <taxon>Candidatus Thalassarchaeaceae</taxon>
        <taxon>Candidatus Thalassarchaeum</taxon>
    </lineage>
</organism>
<keyword evidence="1" id="KW-1133">Transmembrane helix</keyword>
<dbReference type="EMBL" id="PSPG01000012">
    <property type="protein sequence ID" value="PXF21090.1"/>
    <property type="molecule type" value="Genomic_DNA"/>
</dbReference>
<evidence type="ECO:0008006" key="4">
    <source>
        <dbReference type="Google" id="ProtNLM"/>
    </source>
</evidence>
<evidence type="ECO:0000313" key="2">
    <source>
        <dbReference type="EMBL" id="PXF21090.1"/>
    </source>
</evidence>
<feature type="transmembrane region" description="Helical" evidence="1">
    <location>
        <begin position="707"/>
        <end position="734"/>
    </location>
</feature>
<dbReference type="AlphaFoldDB" id="A0A2V3HPP6"/>
<comment type="caution">
    <text evidence="2">The sequence shown here is derived from an EMBL/GenBank/DDBJ whole genome shotgun (WGS) entry which is preliminary data.</text>
</comment>
<feature type="transmembrane region" description="Helical" evidence="1">
    <location>
        <begin position="755"/>
        <end position="777"/>
    </location>
</feature>